<evidence type="ECO:0000256" key="4">
    <source>
        <dbReference type="ARBA" id="ARBA00022692"/>
    </source>
</evidence>
<evidence type="ECO:0000256" key="1">
    <source>
        <dbReference type="ARBA" id="ARBA00004651"/>
    </source>
</evidence>
<dbReference type="GO" id="GO:0005886">
    <property type="term" value="C:plasma membrane"/>
    <property type="evidence" value="ECO:0007669"/>
    <property type="project" value="UniProtKB-SubCell"/>
</dbReference>
<accession>A0A3N1XMZ6</accession>
<feature type="transmembrane region" description="Helical" evidence="7">
    <location>
        <begin position="77"/>
        <end position="96"/>
    </location>
</feature>
<evidence type="ECO:0000256" key="7">
    <source>
        <dbReference type="RuleBase" id="RU363032"/>
    </source>
</evidence>
<feature type="transmembrane region" description="Helical" evidence="7">
    <location>
        <begin position="148"/>
        <end position="175"/>
    </location>
</feature>
<dbReference type="InterPro" id="IPR000515">
    <property type="entry name" value="MetI-like"/>
</dbReference>
<dbReference type="PANTHER" id="PTHR30193:SF37">
    <property type="entry name" value="INNER MEMBRANE ABC TRANSPORTER PERMEASE PROTEIN YCJO"/>
    <property type="match status" value="1"/>
</dbReference>
<evidence type="ECO:0000313" key="10">
    <source>
        <dbReference type="Proteomes" id="UP000273083"/>
    </source>
</evidence>
<dbReference type="InterPro" id="IPR035906">
    <property type="entry name" value="MetI-like_sf"/>
</dbReference>
<evidence type="ECO:0000256" key="6">
    <source>
        <dbReference type="ARBA" id="ARBA00023136"/>
    </source>
</evidence>
<gene>
    <name evidence="9" type="ORF">EDD66_106198</name>
</gene>
<evidence type="ECO:0000256" key="3">
    <source>
        <dbReference type="ARBA" id="ARBA00022475"/>
    </source>
</evidence>
<name>A0A3N1XMZ6_9FIRM</name>
<keyword evidence="3" id="KW-1003">Cell membrane</keyword>
<evidence type="ECO:0000256" key="5">
    <source>
        <dbReference type="ARBA" id="ARBA00022989"/>
    </source>
</evidence>
<comment type="similarity">
    <text evidence="7">Belongs to the binding-protein-dependent transport system permease family.</text>
</comment>
<organism evidence="9 10">
    <name type="scientific">Mobilisporobacter senegalensis</name>
    <dbReference type="NCBI Taxonomy" id="1329262"/>
    <lineage>
        <taxon>Bacteria</taxon>
        <taxon>Bacillati</taxon>
        <taxon>Bacillota</taxon>
        <taxon>Clostridia</taxon>
        <taxon>Lachnospirales</taxon>
        <taxon>Lachnospiraceae</taxon>
        <taxon>Mobilisporobacter</taxon>
    </lineage>
</organism>
<keyword evidence="10" id="KW-1185">Reference proteome</keyword>
<dbReference type="AlphaFoldDB" id="A0A3N1XMZ6"/>
<feature type="domain" description="ABC transmembrane type-1" evidence="8">
    <location>
        <begin position="71"/>
        <end position="283"/>
    </location>
</feature>
<keyword evidence="5 7" id="KW-1133">Transmembrane helix</keyword>
<sequence length="293" mass="32869">MLYKKKLPLFIFLLPGFILMLVFLYEPFVENIINSFYDMTSFVKMPGKEWKFIGLDNFEKLLTDPKIKISLVNSFKMMGLTIVFQVGIAFILAILVNSIKRGQHIFRTVYFFPIVISATAIGLIFKLFYNYNGGMLNQLLKALDKEPINWLAPSIAFIMVSIPTLWSYVGFYFVIMLTGLSDISEDVFEAAAIDGCSKFKQVFYITIPLLRGVICTCITLAVTGALKVFDLPWVIVPKGAPQGVTHFLGTYMYEQTFTIGNIDYGSIIALLIVILGVVVSGIVSKILKPDANL</sequence>
<dbReference type="Pfam" id="PF00528">
    <property type="entry name" value="BPD_transp_1"/>
    <property type="match status" value="1"/>
</dbReference>
<keyword evidence="2 7" id="KW-0813">Transport</keyword>
<reference evidence="9 10" key="1">
    <citation type="submission" date="2018-11" db="EMBL/GenBank/DDBJ databases">
        <title>Genomic Encyclopedia of Type Strains, Phase IV (KMG-IV): sequencing the most valuable type-strain genomes for metagenomic binning, comparative biology and taxonomic classification.</title>
        <authorList>
            <person name="Goeker M."/>
        </authorList>
    </citation>
    <scope>NUCLEOTIDE SEQUENCE [LARGE SCALE GENOMIC DNA]</scope>
    <source>
        <strain evidence="9 10">DSM 26537</strain>
    </source>
</reference>
<feature type="transmembrane region" description="Helical" evidence="7">
    <location>
        <begin position="202"/>
        <end position="226"/>
    </location>
</feature>
<evidence type="ECO:0000313" key="9">
    <source>
        <dbReference type="EMBL" id="ROR27501.1"/>
    </source>
</evidence>
<dbReference type="SUPFAM" id="SSF161098">
    <property type="entry name" value="MetI-like"/>
    <property type="match status" value="1"/>
</dbReference>
<feature type="transmembrane region" description="Helical" evidence="7">
    <location>
        <begin position="7"/>
        <end position="25"/>
    </location>
</feature>
<protein>
    <submittedName>
        <fullName evidence="9">Carbohydrate ABC transporter membrane protein 1 (CUT1 family)</fullName>
    </submittedName>
</protein>
<keyword evidence="6 7" id="KW-0472">Membrane</keyword>
<dbReference type="Gene3D" id="1.10.3720.10">
    <property type="entry name" value="MetI-like"/>
    <property type="match status" value="1"/>
</dbReference>
<keyword evidence="4 7" id="KW-0812">Transmembrane</keyword>
<evidence type="ECO:0000256" key="2">
    <source>
        <dbReference type="ARBA" id="ARBA00022448"/>
    </source>
</evidence>
<evidence type="ECO:0000259" key="8">
    <source>
        <dbReference type="PROSITE" id="PS50928"/>
    </source>
</evidence>
<dbReference type="EMBL" id="RJVG01000006">
    <property type="protein sequence ID" value="ROR27501.1"/>
    <property type="molecule type" value="Genomic_DNA"/>
</dbReference>
<dbReference type="PROSITE" id="PS50928">
    <property type="entry name" value="ABC_TM1"/>
    <property type="match status" value="1"/>
</dbReference>
<dbReference type="OrthoDB" id="9774308at2"/>
<feature type="transmembrane region" description="Helical" evidence="7">
    <location>
        <begin position="264"/>
        <end position="287"/>
    </location>
</feature>
<comment type="subcellular location">
    <subcellularLocation>
        <location evidence="1 7">Cell membrane</location>
        <topology evidence="1 7">Multi-pass membrane protein</topology>
    </subcellularLocation>
</comment>
<dbReference type="GO" id="GO:0055085">
    <property type="term" value="P:transmembrane transport"/>
    <property type="evidence" value="ECO:0007669"/>
    <property type="project" value="InterPro"/>
</dbReference>
<comment type="caution">
    <text evidence="9">The sequence shown here is derived from an EMBL/GenBank/DDBJ whole genome shotgun (WGS) entry which is preliminary data.</text>
</comment>
<dbReference type="PANTHER" id="PTHR30193">
    <property type="entry name" value="ABC TRANSPORTER PERMEASE PROTEIN"/>
    <property type="match status" value="1"/>
</dbReference>
<dbReference type="InterPro" id="IPR051393">
    <property type="entry name" value="ABC_transporter_permease"/>
</dbReference>
<proteinExistence type="inferred from homology"/>
<feature type="transmembrane region" description="Helical" evidence="7">
    <location>
        <begin position="108"/>
        <end position="128"/>
    </location>
</feature>
<dbReference type="RefSeq" id="WP_123609741.1">
    <property type="nucleotide sequence ID" value="NZ_RJVG01000006.1"/>
</dbReference>
<dbReference type="Proteomes" id="UP000273083">
    <property type="component" value="Unassembled WGS sequence"/>
</dbReference>
<dbReference type="CDD" id="cd06261">
    <property type="entry name" value="TM_PBP2"/>
    <property type="match status" value="1"/>
</dbReference>